<sequence>MKKRISIITILLLSLFLVGCGTVKLNSFTNINKDGSGDFKFQVLYDNVVARLLGRDFINADEMKKLGFETSKYVKDNNNVEEVSIKFNNLNDVNKLLADKRYATLSVNEAKGVTENQVTINLSVNSSLIDDALNQTGGSSAYDATLINYVKNIEITNQITVPGRIVSSNATDKSGDYTAIWKYKLGQIDQNTKITLTYTTDGIVKKNYILPITIGVVLAIAIIGAIIYKRKIAK</sequence>
<evidence type="ECO:0000313" key="3">
    <source>
        <dbReference type="Proteomes" id="UP000623681"/>
    </source>
</evidence>
<keyword evidence="1" id="KW-0472">Membrane</keyword>
<name>A0A937FCX7_9CLOT</name>
<protein>
    <recommendedName>
        <fullName evidence="4">DUF3153 domain-containing protein</fullName>
    </recommendedName>
</protein>
<dbReference type="RefSeq" id="WP_202766332.1">
    <property type="nucleotide sequence ID" value="NZ_JAESWA010000017.1"/>
</dbReference>
<evidence type="ECO:0008006" key="4">
    <source>
        <dbReference type="Google" id="ProtNLM"/>
    </source>
</evidence>
<accession>A0A937FCX7</accession>
<keyword evidence="3" id="KW-1185">Reference proteome</keyword>
<keyword evidence="1" id="KW-0812">Transmembrane</keyword>
<reference evidence="2" key="1">
    <citation type="submission" date="2021-01" db="EMBL/GenBank/DDBJ databases">
        <title>Genome public.</title>
        <authorList>
            <person name="Liu C."/>
            <person name="Sun Q."/>
        </authorList>
    </citation>
    <scope>NUCLEOTIDE SEQUENCE</scope>
    <source>
        <strain evidence="2">YIM B02565</strain>
    </source>
</reference>
<dbReference type="AlphaFoldDB" id="A0A937FCX7"/>
<gene>
    <name evidence="2" type="ORF">JK634_03985</name>
</gene>
<dbReference type="Proteomes" id="UP000623681">
    <property type="component" value="Unassembled WGS sequence"/>
</dbReference>
<keyword evidence="1" id="KW-1133">Transmembrane helix</keyword>
<evidence type="ECO:0000256" key="1">
    <source>
        <dbReference type="SAM" id="Phobius"/>
    </source>
</evidence>
<organism evidence="2 3">
    <name type="scientific">Clostridium paridis</name>
    <dbReference type="NCBI Taxonomy" id="2803863"/>
    <lineage>
        <taxon>Bacteria</taxon>
        <taxon>Bacillati</taxon>
        <taxon>Bacillota</taxon>
        <taxon>Clostridia</taxon>
        <taxon>Eubacteriales</taxon>
        <taxon>Clostridiaceae</taxon>
        <taxon>Clostridium</taxon>
    </lineage>
</organism>
<dbReference type="PROSITE" id="PS51257">
    <property type="entry name" value="PROKAR_LIPOPROTEIN"/>
    <property type="match status" value="1"/>
</dbReference>
<evidence type="ECO:0000313" key="2">
    <source>
        <dbReference type="EMBL" id="MBL4930953.1"/>
    </source>
</evidence>
<dbReference type="EMBL" id="JAESWA010000017">
    <property type="protein sequence ID" value="MBL4930953.1"/>
    <property type="molecule type" value="Genomic_DNA"/>
</dbReference>
<proteinExistence type="predicted"/>
<feature type="transmembrane region" description="Helical" evidence="1">
    <location>
        <begin position="208"/>
        <end position="228"/>
    </location>
</feature>
<comment type="caution">
    <text evidence="2">The sequence shown here is derived from an EMBL/GenBank/DDBJ whole genome shotgun (WGS) entry which is preliminary data.</text>
</comment>